<dbReference type="NCBIfam" id="TIGR01951">
    <property type="entry name" value="nusB"/>
    <property type="match status" value="1"/>
</dbReference>
<keyword evidence="5 6" id="KW-0804">Transcription</keyword>
<keyword evidence="4 6" id="KW-0805">Transcription regulation</keyword>
<dbReference type="HAMAP" id="MF_00073">
    <property type="entry name" value="NusB"/>
    <property type="match status" value="1"/>
</dbReference>
<keyword evidence="3 6" id="KW-0694">RNA-binding</keyword>
<keyword evidence="10" id="KW-1185">Reference proteome</keyword>
<dbReference type="Proteomes" id="UP000049979">
    <property type="component" value="Unassembled WGS sequence"/>
</dbReference>
<proteinExistence type="inferred from homology"/>
<evidence type="ECO:0000256" key="3">
    <source>
        <dbReference type="ARBA" id="ARBA00022884"/>
    </source>
</evidence>
<dbReference type="GO" id="GO:0005829">
    <property type="term" value="C:cytosol"/>
    <property type="evidence" value="ECO:0007669"/>
    <property type="project" value="TreeGrafter"/>
</dbReference>
<dbReference type="PANTHER" id="PTHR11078:SF3">
    <property type="entry name" value="ANTITERMINATION NUSB DOMAIN-CONTAINING PROTEIN"/>
    <property type="match status" value="1"/>
</dbReference>
<dbReference type="OrthoDB" id="9811381at2"/>
<accession>A0A0M6WNH6</accession>
<name>A0A0M6WNH6_9FIRM</name>
<dbReference type="InterPro" id="IPR035926">
    <property type="entry name" value="NusB-like_sf"/>
</dbReference>
<evidence type="ECO:0000313" key="11">
    <source>
        <dbReference type="Proteomes" id="UP000446657"/>
    </source>
</evidence>
<comment type="function">
    <text evidence="6">Involved in transcription antitermination. Required for transcription of ribosomal RNA (rRNA) genes. Binds specifically to the boxA antiterminator sequence of the ribosomal RNA (rrn) operons.</text>
</comment>
<dbReference type="InterPro" id="IPR011605">
    <property type="entry name" value="NusB_fam"/>
</dbReference>
<feature type="domain" description="NusB/RsmB/TIM44" evidence="7">
    <location>
        <begin position="5"/>
        <end position="131"/>
    </location>
</feature>
<evidence type="ECO:0000259" key="7">
    <source>
        <dbReference type="Pfam" id="PF01029"/>
    </source>
</evidence>
<evidence type="ECO:0000313" key="8">
    <source>
        <dbReference type="EMBL" id="CRL37654.1"/>
    </source>
</evidence>
<reference evidence="8" key="1">
    <citation type="submission" date="2015-05" db="EMBL/GenBank/DDBJ databases">
        <authorList>
            <person name="Wang D.B."/>
            <person name="Wang M."/>
        </authorList>
    </citation>
    <scope>NUCLEOTIDE SEQUENCE [LARGE SCALE GENOMIC DNA]</scope>
    <source>
        <strain evidence="8">M72</strain>
    </source>
</reference>
<dbReference type="InterPro" id="IPR006027">
    <property type="entry name" value="NusB_RsmB_TIM44"/>
</dbReference>
<dbReference type="STRING" id="301302.ERS852420_00737"/>
<keyword evidence="2 6" id="KW-0889">Transcription antitermination</keyword>
<dbReference type="PANTHER" id="PTHR11078">
    <property type="entry name" value="N UTILIZATION SUBSTANCE PROTEIN B-RELATED"/>
    <property type="match status" value="1"/>
</dbReference>
<evidence type="ECO:0000256" key="1">
    <source>
        <dbReference type="ARBA" id="ARBA00005952"/>
    </source>
</evidence>
<dbReference type="AlphaFoldDB" id="A0A0M6WNH6"/>
<dbReference type="SUPFAM" id="SSF48013">
    <property type="entry name" value="NusB-like"/>
    <property type="match status" value="1"/>
</dbReference>
<gene>
    <name evidence="6 9" type="primary">nusB</name>
    <name evidence="9" type="ORF">GMD30_05765</name>
    <name evidence="8" type="ORF">M72_04501</name>
</gene>
<dbReference type="EMBL" id="WNAL01000009">
    <property type="protein sequence ID" value="MTR81230.1"/>
    <property type="molecule type" value="Genomic_DNA"/>
</dbReference>
<reference evidence="10" key="2">
    <citation type="submission" date="2015-05" db="EMBL/GenBank/DDBJ databases">
        <authorList>
            <consortium name="Pathogen Informatics"/>
        </authorList>
    </citation>
    <scope>NUCLEOTIDE SEQUENCE [LARGE SCALE GENOMIC DNA]</scope>
    <source>
        <strain evidence="10">M72</strain>
    </source>
</reference>
<evidence type="ECO:0000256" key="2">
    <source>
        <dbReference type="ARBA" id="ARBA00022814"/>
    </source>
</evidence>
<sequence>MTRRELRENVFKMLFRVEFFDAGELSEQLVLFGEEVDHVTDQDFKYIADRYRDIYNHLTEIDGAINEVAKGWKTTRMGKVDLALIRLAVYEIRYDDEIPFKVAVNEAVELAKQYGTNDSPAFVNGILAKFAE</sequence>
<evidence type="ECO:0000256" key="6">
    <source>
        <dbReference type="HAMAP-Rule" id="MF_00073"/>
    </source>
</evidence>
<dbReference type="GO" id="GO:0003723">
    <property type="term" value="F:RNA binding"/>
    <property type="evidence" value="ECO:0007669"/>
    <property type="project" value="UniProtKB-UniRule"/>
</dbReference>
<protein>
    <recommendedName>
        <fullName evidence="6">Transcription antitermination protein NusB</fullName>
    </recommendedName>
    <alternativeName>
        <fullName evidence="6">Antitermination factor NusB</fullName>
    </alternativeName>
</protein>
<organism evidence="8 10">
    <name type="scientific">Roseburia faecis</name>
    <dbReference type="NCBI Taxonomy" id="301302"/>
    <lineage>
        <taxon>Bacteria</taxon>
        <taxon>Bacillati</taxon>
        <taxon>Bacillota</taxon>
        <taxon>Clostridia</taxon>
        <taxon>Lachnospirales</taxon>
        <taxon>Lachnospiraceae</taxon>
        <taxon>Roseburia</taxon>
    </lineage>
</organism>
<evidence type="ECO:0000256" key="4">
    <source>
        <dbReference type="ARBA" id="ARBA00023015"/>
    </source>
</evidence>
<evidence type="ECO:0000313" key="9">
    <source>
        <dbReference type="EMBL" id="MTR81230.1"/>
    </source>
</evidence>
<dbReference type="Proteomes" id="UP000446657">
    <property type="component" value="Unassembled WGS sequence"/>
</dbReference>
<dbReference type="RefSeq" id="WP_055067737.1">
    <property type="nucleotide sequence ID" value="NZ_CP173697.1"/>
</dbReference>
<dbReference type="GO" id="GO:0031564">
    <property type="term" value="P:transcription antitermination"/>
    <property type="evidence" value="ECO:0007669"/>
    <property type="project" value="UniProtKB-KW"/>
</dbReference>
<comment type="similarity">
    <text evidence="1 6">Belongs to the NusB family.</text>
</comment>
<dbReference type="Pfam" id="PF01029">
    <property type="entry name" value="NusB"/>
    <property type="match status" value="1"/>
</dbReference>
<dbReference type="GO" id="GO:0006353">
    <property type="term" value="P:DNA-templated transcription termination"/>
    <property type="evidence" value="ECO:0007669"/>
    <property type="project" value="UniProtKB-UniRule"/>
</dbReference>
<evidence type="ECO:0000313" key="10">
    <source>
        <dbReference type="Proteomes" id="UP000049979"/>
    </source>
</evidence>
<reference evidence="9 11" key="3">
    <citation type="journal article" date="2019" name="Nat. Med.">
        <title>A library of human gut bacterial isolates paired with longitudinal multiomics data enables mechanistic microbiome research.</title>
        <authorList>
            <person name="Poyet M."/>
            <person name="Groussin M."/>
            <person name="Gibbons S.M."/>
            <person name="Avila-Pacheco J."/>
            <person name="Jiang X."/>
            <person name="Kearney S.M."/>
            <person name="Perrotta A.R."/>
            <person name="Berdy B."/>
            <person name="Zhao S."/>
            <person name="Lieberman T.D."/>
            <person name="Swanson P.K."/>
            <person name="Smith M."/>
            <person name="Roesemann S."/>
            <person name="Alexander J.E."/>
            <person name="Rich S.A."/>
            <person name="Livny J."/>
            <person name="Vlamakis H."/>
            <person name="Clish C."/>
            <person name="Bullock K."/>
            <person name="Deik A."/>
            <person name="Scott J."/>
            <person name="Pierce K.A."/>
            <person name="Xavier R.J."/>
            <person name="Alm E.J."/>
        </authorList>
    </citation>
    <scope>NUCLEOTIDE SEQUENCE [LARGE SCALE GENOMIC DNA]</scope>
    <source>
        <strain evidence="9 11">BIOML-A1</strain>
    </source>
</reference>
<dbReference type="EMBL" id="CVRR01000019">
    <property type="protein sequence ID" value="CRL37654.1"/>
    <property type="molecule type" value="Genomic_DNA"/>
</dbReference>
<evidence type="ECO:0000256" key="5">
    <source>
        <dbReference type="ARBA" id="ARBA00023163"/>
    </source>
</evidence>
<dbReference type="Gene3D" id="1.10.940.10">
    <property type="entry name" value="NusB-like"/>
    <property type="match status" value="1"/>
</dbReference>